<name>A0A484LSK1_9ASTE</name>
<dbReference type="EMBL" id="OOIL02001905">
    <property type="protein sequence ID" value="VFQ79274.1"/>
    <property type="molecule type" value="Genomic_DNA"/>
</dbReference>
<feature type="non-terminal residue" evidence="2">
    <location>
        <position position="1"/>
    </location>
</feature>
<evidence type="ECO:0000313" key="2">
    <source>
        <dbReference type="EMBL" id="VFQ79274.1"/>
    </source>
</evidence>
<dbReference type="Proteomes" id="UP000595140">
    <property type="component" value="Unassembled WGS sequence"/>
</dbReference>
<evidence type="ECO:0000256" key="1">
    <source>
        <dbReference type="SAM" id="Phobius"/>
    </source>
</evidence>
<dbReference type="AlphaFoldDB" id="A0A484LSK1"/>
<keyword evidence="1" id="KW-0472">Membrane</keyword>
<protein>
    <submittedName>
        <fullName evidence="2">Uncharacterized protein</fullName>
    </submittedName>
</protein>
<keyword evidence="1" id="KW-0812">Transmembrane</keyword>
<feature type="non-terminal residue" evidence="2">
    <location>
        <position position="66"/>
    </location>
</feature>
<sequence>PKEPRCKDWVGLDHNKDRLNTMIKVFVLGLRLALALIFVLRLVYSMFDLITAVWHYQNLLQKRTRL</sequence>
<proteinExistence type="predicted"/>
<feature type="transmembrane region" description="Helical" evidence="1">
    <location>
        <begin position="21"/>
        <end position="44"/>
    </location>
</feature>
<evidence type="ECO:0000313" key="3">
    <source>
        <dbReference type="Proteomes" id="UP000595140"/>
    </source>
</evidence>
<keyword evidence="3" id="KW-1185">Reference proteome</keyword>
<organism evidence="2 3">
    <name type="scientific">Cuscuta campestris</name>
    <dbReference type="NCBI Taxonomy" id="132261"/>
    <lineage>
        <taxon>Eukaryota</taxon>
        <taxon>Viridiplantae</taxon>
        <taxon>Streptophyta</taxon>
        <taxon>Embryophyta</taxon>
        <taxon>Tracheophyta</taxon>
        <taxon>Spermatophyta</taxon>
        <taxon>Magnoliopsida</taxon>
        <taxon>eudicotyledons</taxon>
        <taxon>Gunneridae</taxon>
        <taxon>Pentapetalae</taxon>
        <taxon>asterids</taxon>
        <taxon>lamiids</taxon>
        <taxon>Solanales</taxon>
        <taxon>Convolvulaceae</taxon>
        <taxon>Cuscuteae</taxon>
        <taxon>Cuscuta</taxon>
        <taxon>Cuscuta subgen. Grammica</taxon>
        <taxon>Cuscuta sect. Cleistogrammica</taxon>
    </lineage>
</organism>
<keyword evidence="1" id="KW-1133">Transmembrane helix</keyword>
<accession>A0A484LSK1</accession>
<gene>
    <name evidence="2" type="ORF">CCAM_LOCUS21050</name>
</gene>
<reference evidence="2 3" key="1">
    <citation type="submission" date="2018-04" db="EMBL/GenBank/DDBJ databases">
        <authorList>
            <person name="Vogel A."/>
        </authorList>
    </citation>
    <scope>NUCLEOTIDE SEQUENCE [LARGE SCALE GENOMIC DNA]</scope>
</reference>